<name>A0A814IU58_9BILA</name>
<sequence length="836" mass="95714">MEVDTPNPNESEVLKGPVVVSEIEQKLEQENEEICHENPPEVLSTQETLCIRNESTLNTFQTTEPSKDNNNNNHDTWTTREKLLLISFALVNGDSNWSYVCDQLNKLNPNSFIKKKTSAQCSKQYRQIINNFLNKSKDSNSKNQLIDLKKIYNELAEERLNEVNTQFQQFKDEYTHKSNEILYYLDLNLENNENTTATNNKDEPKFDNNFKKMIIKWIDLNMDSKIYDLNDRYNETLIQALRECDKKQSNQINLQLIDALERDAEKKREYDEKLRLAELERIEKERLEREAAELEKKRLEEEEQQRIQRQKELEEELERQRIEKEKKEKEEAEAERLRLEQEQKEKELKLLDELKPEISPENIDESSKESSKFSSEDEIPLLNIIQSRGLLNDKIKSPSPSVSETTKIKEIKTRRSLRKSNKNEDENLVSSASSVSSVASLSSISHKSVSVSCSSISEQDENKVENVVKPSVSSTSSIYDNLDADDNQDIFSKKKVKKNEVKEELVQCDNLVQINIKQEPNEGQNEPDSQSKAINTSTSSSSSSSSKTNEDEKAYRAWKKSIMMILNNVSCHKHATIFMHPVKDEIAPGYSTLIHRPIDLSTIKKNLENGSIRTTKEFQRDIMLMFTNALMYNSSNHNIHKIALEMFKEVLGDIEQLLNAQEGMNENLENLYLNKPLRFKDMRSSSTASDGKASSILSNLNQEAQNDDSVSSLLKKNSKAKDAKNTSKSSLKDESLNDNSSIKSNSSVSTPRQSTGRSRVNSTKTVVKTPKVESKIENKKEEPSNPRKRKPSGNTSTTNLNTSGSNNNNNSKEQAELDTSEVLNEPPKSKRRKSGR</sequence>
<dbReference type="SMART" id="SM00297">
    <property type="entry name" value="BROMO"/>
    <property type="match status" value="1"/>
</dbReference>
<evidence type="ECO:0000256" key="1">
    <source>
        <dbReference type="ARBA" id="ARBA00023117"/>
    </source>
</evidence>
<feature type="compositionally biased region" description="Polar residues" evidence="3">
    <location>
        <begin position="701"/>
        <end position="715"/>
    </location>
</feature>
<feature type="compositionally biased region" description="Basic and acidic residues" evidence="3">
    <location>
        <begin position="365"/>
        <end position="375"/>
    </location>
</feature>
<feature type="region of interest" description="Disordered" evidence="3">
    <location>
        <begin position="518"/>
        <end position="551"/>
    </location>
</feature>
<dbReference type="Proteomes" id="UP000663879">
    <property type="component" value="Unassembled WGS sequence"/>
</dbReference>
<accession>A0A814IU58</accession>
<evidence type="ECO:0000313" key="7">
    <source>
        <dbReference type="Proteomes" id="UP000663879"/>
    </source>
</evidence>
<dbReference type="PANTHER" id="PTHR15398">
    <property type="entry name" value="BROMODOMAIN-CONTAINING PROTEIN 8"/>
    <property type="match status" value="1"/>
</dbReference>
<dbReference type="Gene3D" id="1.20.920.10">
    <property type="entry name" value="Bromodomain-like"/>
    <property type="match status" value="1"/>
</dbReference>
<keyword evidence="7" id="KW-1185">Reference proteome</keyword>
<organism evidence="6 7">
    <name type="scientific">Brachionus calyciflorus</name>
    <dbReference type="NCBI Taxonomy" id="104777"/>
    <lineage>
        <taxon>Eukaryota</taxon>
        <taxon>Metazoa</taxon>
        <taxon>Spiralia</taxon>
        <taxon>Gnathifera</taxon>
        <taxon>Rotifera</taxon>
        <taxon>Eurotatoria</taxon>
        <taxon>Monogononta</taxon>
        <taxon>Pseudotrocha</taxon>
        <taxon>Ploima</taxon>
        <taxon>Brachionidae</taxon>
        <taxon>Brachionus</taxon>
    </lineage>
</organism>
<keyword evidence="1 2" id="KW-0103">Bromodomain</keyword>
<dbReference type="PROSITE" id="PS50090">
    <property type="entry name" value="MYB_LIKE"/>
    <property type="match status" value="1"/>
</dbReference>
<dbReference type="PROSITE" id="PS50014">
    <property type="entry name" value="BROMODOMAIN_2"/>
    <property type="match status" value="1"/>
</dbReference>
<feature type="region of interest" description="Disordered" evidence="3">
    <location>
        <begin position="310"/>
        <end position="378"/>
    </location>
</feature>
<feature type="region of interest" description="Disordered" evidence="3">
    <location>
        <begin position="392"/>
        <end position="470"/>
    </location>
</feature>
<dbReference type="InterPro" id="IPR037966">
    <property type="entry name" value="Brd8_Bromo_dom"/>
</dbReference>
<evidence type="ECO:0000256" key="2">
    <source>
        <dbReference type="PROSITE-ProRule" id="PRU00035"/>
    </source>
</evidence>
<dbReference type="InterPro" id="IPR001005">
    <property type="entry name" value="SANT/Myb"/>
</dbReference>
<dbReference type="AlphaFoldDB" id="A0A814IU58"/>
<feature type="compositionally biased region" description="Basic and acidic residues" evidence="3">
    <location>
        <begin position="770"/>
        <end position="785"/>
    </location>
</feature>
<dbReference type="EMBL" id="CAJNOC010004634">
    <property type="protein sequence ID" value="CAF1028534.1"/>
    <property type="molecule type" value="Genomic_DNA"/>
</dbReference>
<feature type="compositionally biased region" description="Low complexity" evidence="3">
    <location>
        <begin position="429"/>
        <end position="457"/>
    </location>
</feature>
<feature type="domain" description="Bromo" evidence="4">
    <location>
        <begin position="570"/>
        <end position="640"/>
    </location>
</feature>
<dbReference type="OrthoDB" id="1742084at2759"/>
<feature type="compositionally biased region" description="Basic and acidic residues" evidence="3">
    <location>
        <begin position="719"/>
        <end position="735"/>
    </location>
</feature>
<gene>
    <name evidence="6" type="ORF">OXX778_LOCUS17744</name>
</gene>
<evidence type="ECO:0000256" key="3">
    <source>
        <dbReference type="SAM" id="MobiDB-lite"/>
    </source>
</evidence>
<evidence type="ECO:0008006" key="8">
    <source>
        <dbReference type="Google" id="ProtNLM"/>
    </source>
</evidence>
<feature type="region of interest" description="Disordered" evidence="3">
    <location>
        <begin position="701"/>
        <end position="836"/>
    </location>
</feature>
<feature type="compositionally biased region" description="Polar residues" evidence="3">
    <location>
        <begin position="750"/>
        <end position="766"/>
    </location>
</feature>
<feature type="compositionally biased region" description="Basic and acidic residues" evidence="3">
    <location>
        <begin position="310"/>
        <end position="358"/>
    </location>
</feature>
<feature type="domain" description="Myb-like" evidence="5">
    <location>
        <begin position="69"/>
        <end position="129"/>
    </location>
</feature>
<proteinExistence type="predicted"/>
<dbReference type="PRINTS" id="PR00503">
    <property type="entry name" value="BROMODOMAIN"/>
</dbReference>
<comment type="caution">
    <text evidence="6">The sequence shown here is derived from an EMBL/GenBank/DDBJ whole genome shotgun (WGS) entry which is preliminary data.</text>
</comment>
<evidence type="ECO:0000259" key="4">
    <source>
        <dbReference type="PROSITE" id="PS50014"/>
    </source>
</evidence>
<dbReference type="InterPro" id="IPR009057">
    <property type="entry name" value="Homeodomain-like_sf"/>
</dbReference>
<reference evidence="6" key="1">
    <citation type="submission" date="2021-02" db="EMBL/GenBank/DDBJ databases">
        <authorList>
            <person name="Nowell W R."/>
        </authorList>
    </citation>
    <scope>NUCLEOTIDE SEQUENCE</scope>
    <source>
        <strain evidence="6">Ploen Becks lab</strain>
    </source>
</reference>
<dbReference type="InterPro" id="IPR036427">
    <property type="entry name" value="Bromodomain-like_sf"/>
</dbReference>
<dbReference type="SUPFAM" id="SSF47370">
    <property type="entry name" value="Bromodomain"/>
    <property type="match status" value="1"/>
</dbReference>
<dbReference type="Pfam" id="PF00439">
    <property type="entry name" value="Bromodomain"/>
    <property type="match status" value="1"/>
</dbReference>
<dbReference type="InterPro" id="IPR001487">
    <property type="entry name" value="Bromodomain"/>
</dbReference>
<dbReference type="SUPFAM" id="SSF46689">
    <property type="entry name" value="Homeodomain-like"/>
    <property type="match status" value="1"/>
</dbReference>
<feature type="compositionally biased region" description="Low complexity" evidence="3">
    <location>
        <begin position="792"/>
        <end position="811"/>
    </location>
</feature>
<evidence type="ECO:0000259" key="5">
    <source>
        <dbReference type="PROSITE" id="PS50090"/>
    </source>
</evidence>
<feature type="compositionally biased region" description="Low complexity" evidence="3">
    <location>
        <begin position="536"/>
        <end position="546"/>
    </location>
</feature>
<feature type="compositionally biased region" description="Polar residues" evidence="3">
    <location>
        <begin position="518"/>
        <end position="535"/>
    </location>
</feature>
<dbReference type="GO" id="GO:0035267">
    <property type="term" value="C:NuA4 histone acetyltransferase complex"/>
    <property type="evidence" value="ECO:0007669"/>
    <property type="project" value="TreeGrafter"/>
</dbReference>
<dbReference type="PANTHER" id="PTHR15398:SF4">
    <property type="entry name" value="BROMODOMAIN-CONTAINING PROTEIN 8 ISOFORM X1"/>
    <property type="match status" value="1"/>
</dbReference>
<evidence type="ECO:0000313" key="6">
    <source>
        <dbReference type="EMBL" id="CAF1028534.1"/>
    </source>
</evidence>
<feature type="compositionally biased region" description="Low complexity" evidence="3">
    <location>
        <begin position="737"/>
        <end position="749"/>
    </location>
</feature>
<dbReference type="CDD" id="cd05507">
    <property type="entry name" value="Bromo_brd8_like"/>
    <property type="match status" value="1"/>
</dbReference>
<protein>
    <recommendedName>
        <fullName evidence="8">Bromo domain-containing protein</fullName>
    </recommendedName>
</protein>